<dbReference type="Gene3D" id="2.60.120.620">
    <property type="entry name" value="q2cbj1_9rhob like domain"/>
    <property type="match status" value="1"/>
</dbReference>
<dbReference type="OrthoDB" id="69177at2759"/>
<comment type="caution">
    <text evidence="11">The sequence shown here is derived from an EMBL/GenBank/DDBJ whole genome shotgun (WGS) entry which is preliminary data.</text>
</comment>
<keyword evidence="3" id="KW-0479">Metal-binding</keyword>
<evidence type="ECO:0000256" key="2">
    <source>
        <dbReference type="ARBA" id="ARBA00004648"/>
    </source>
</evidence>
<feature type="domain" description="Fe2OG dioxygenase" evidence="10">
    <location>
        <begin position="358"/>
        <end position="500"/>
    </location>
</feature>
<dbReference type="SMART" id="SM00702">
    <property type="entry name" value="P4Hc"/>
    <property type="match status" value="1"/>
</dbReference>
<dbReference type="InterPro" id="IPR006620">
    <property type="entry name" value="Pro_4_hyd_alph"/>
</dbReference>
<dbReference type="AlphaFoldDB" id="A0A5N6L1U3"/>
<comment type="subcellular location">
    <subcellularLocation>
        <location evidence="2">Endoplasmic reticulum membrane</location>
        <topology evidence="2">Single-pass type II membrane protein</topology>
    </subcellularLocation>
</comment>
<dbReference type="FunFam" id="2.60.120.620:FF:000020">
    <property type="entry name" value="Unplaced genomic scaffold supercont2.4, whole genome shotgun sequence"/>
    <property type="match status" value="1"/>
</dbReference>
<evidence type="ECO:0000313" key="12">
    <source>
        <dbReference type="Proteomes" id="UP000327013"/>
    </source>
</evidence>
<comment type="catalytic activity">
    <reaction evidence="8">
        <text>L-prolyl-[collagen] + 2-oxoglutarate + O2 = trans-4-hydroxy-L-prolyl-[collagen] + succinate + CO2</text>
        <dbReference type="Rhea" id="RHEA:18945"/>
        <dbReference type="Rhea" id="RHEA-COMP:11676"/>
        <dbReference type="Rhea" id="RHEA-COMP:11680"/>
        <dbReference type="ChEBI" id="CHEBI:15379"/>
        <dbReference type="ChEBI" id="CHEBI:16526"/>
        <dbReference type="ChEBI" id="CHEBI:16810"/>
        <dbReference type="ChEBI" id="CHEBI:30031"/>
        <dbReference type="ChEBI" id="CHEBI:50342"/>
        <dbReference type="ChEBI" id="CHEBI:61965"/>
        <dbReference type="EC" id="1.14.11.2"/>
    </reaction>
</comment>
<proteinExistence type="predicted"/>
<evidence type="ECO:0000256" key="6">
    <source>
        <dbReference type="ARBA" id="ARBA00023002"/>
    </source>
</evidence>
<keyword evidence="4" id="KW-0223">Dioxygenase</keyword>
<evidence type="ECO:0000256" key="5">
    <source>
        <dbReference type="ARBA" id="ARBA00022968"/>
    </source>
</evidence>
<evidence type="ECO:0000259" key="10">
    <source>
        <dbReference type="PROSITE" id="PS51471"/>
    </source>
</evidence>
<evidence type="ECO:0000256" key="8">
    <source>
        <dbReference type="ARBA" id="ARBA00049169"/>
    </source>
</evidence>
<reference evidence="11 12" key="1">
    <citation type="submission" date="2019-06" db="EMBL/GenBank/DDBJ databases">
        <title>A chromosomal-level reference genome of Carpinus fangiana (Coryloideae, Betulaceae).</title>
        <authorList>
            <person name="Yang X."/>
            <person name="Wang Z."/>
            <person name="Zhang L."/>
            <person name="Hao G."/>
            <person name="Liu J."/>
            <person name="Yang Y."/>
        </authorList>
    </citation>
    <scope>NUCLEOTIDE SEQUENCE [LARGE SCALE GENOMIC DNA]</scope>
    <source>
        <strain evidence="11">Cfa_2016G</strain>
        <tissue evidence="11">Leaf</tissue>
    </source>
</reference>
<organism evidence="11 12">
    <name type="scientific">Carpinus fangiana</name>
    <dbReference type="NCBI Taxonomy" id="176857"/>
    <lineage>
        <taxon>Eukaryota</taxon>
        <taxon>Viridiplantae</taxon>
        <taxon>Streptophyta</taxon>
        <taxon>Embryophyta</taxon>
        <taxon>Tracheophyta</taxon>
        <taxon>Spermatophyta</taxon>
        <taxon>Magnoliopsida</taxon>
        <taxon>eudicotyledons</taxon>
        <taxon>Gunneridae</taxon>
        <taxon>Pentapetalae</taxon>
        <taxon>rosids</taxon>
        <taxon>fabids</taxon>
        <taxon>Fagales</taxon>
        <taxon>Betulaceae</taxon>
        <taxon>Carpinus</taxon>
    </lineage>
</organism>
<dbReference type="InterPro" id="IPR045054">
    <property type="entry name" value="P4HA-like"/>
</dbReference>
<gene>
    <name evidence="11" type="ORF">FH972_025627</name>
</gene>
<keyword evidence="7" id="KW-0408">Iron</keyword>
<keyword evidence="6" id="KW-0560">Oxidoreductase</keyword>
<comment type="cofactor">
    <cofactor evidence="1">
        <name>L-ascorbate</name>
        <dbReference type="ChEBI" id="CHEBI:38290"/>
    </cofactor>
</comment>
<dbReference type="GO" id="GO:0005789">
    <property type="term" value="C:endoplasmic reticulum membrane"/>
    <property type="evidence" value="ECO:0007669"/>
    <property type="project" value="UniProtKB-SubCell"/>
</dbReference>
<dbReference type="GO" id="GO:0005506">
    <property type="term" value="F:iron ion binding"/>
    <property type="evidence" value="ECO:0007669"/>
    <property type="project" value="InterPro"/>
</dbReference>
<dbReference type="GO" id="GO:0004656">
    <property type="term" value="F:procollagen-proline 4-dioxygenase activity"/>
    <property type="evidence" value="ECO:0007669"/>
    <property type="project" value="UniProtKB-EC"/>
</dbReference>
<dbReference type="GO" id="GO:0031418">
    <property type="term" value="F:L-ascorbic acid binding"/>
    <property type="evidence" value="ECO:0007669"/>
    <property type="project" value="InterPro"/>
</dbReference>
<feature type="region of interest" description="Disordered" evidence="9">
    <location>
        <begin position="1"/>
        <end position="37"/>
    </location>
</feature>
<evidence type="ECO:0000256" key="3">
    <source>
        <dbReference type="ARBA" id="ARBA00022723"/>
    </source>
</evidence>
<dbReference type="PANTHER" id="PTHR10869:SF247">
    <property type="entry name" value="FE2OG DIOXYGENASE DOMAIN-CONTAINING PROTEIN"/>
    <property type="match status" value="1"/>
</dbReference>
<keyword evidence="12" id="KW-1185">Reference proteome</keyword>
<sequence>MAKSKAAKRKRAEKAEAAHKLPKVSGNITPPPDGTSFEPKNLQTLVDEDELEITIDTLNLLSEYPGLIKSKTCKDLRVAVYNFRQACTTGVNTSADTNLTARITAALVDGKYTDARILLSEMRIRDEAPKLGALCRWVRDLDVVSGLSMQPEGVSHVLAERSAKDKELLSVLDLVLRVTGPTDSNALGSNLSSDPIALQAVWNMQNLCDPREAVYKRVLDKTIFEGHATSLAEKLRIIETTAGAQRKPPNHHPAILYTSLDNTINLSSNSSPATKHLHPVVPSLALIKDVLSPSECKQIIALGEAINFLPDAPFKEGEDASILAHNFYWVIDQAFHDKLWRRVKEHVPERVEGKKVRGLNRRFRVYRYVPGAEYRCHIDGAWPPSGIEPTTDKYIYDSSPRDAKQSSLFTFLIYLNDEFEAGETTFFIPSVREGTMNAYPVRPVMGAVAMFPHGETRGALLHEGTGVRRGANPILAHSLAQPPCQLLISQRPALPLSCATPCVAIHHRNVLLARHTLTSINSRSITADLRPAHRPICKHSLSRRKLAFTDSSSISAALDTLNLATAPSIDVHPLLLLHPYHPPVLHDLFLQQSQPLIHALQHDRILLYGLAAILIALVGKLL</sequence>
<dbReference type="EMBL" id="VIBQ01000062">
    <property type="protein sequence ID" value="KAB8556590.1"/>
    <property type="molecule type" value="Genomic_DNA"/>
</dbReference>
<dbReference type="Proteomes" id="UP000327013">
    <property type="component" value="Unassembled WGS sequence"/>
</dbReference>
<keyword evidence="5" id="KW-0812">Transmembrane</keyword>
<evidence type="ECO:0000256" key="7">
    <source>
        <dbReference type="ARBA" id="ARBA00023004"/>
    </source>
</evidence>
<keyword evidence="5" id="KW-0735">Signal-anchor</keyword>
<evidence type="ECO:0000256" key="1">
    <source>
        <dbReference type="ARBA" id="ARBA00001961"/>
    </source>
</evidence>
<dbReference type="PANTHER" id="PTHR10869">
    <property type="entry name" value="PROLYL 4-HYDROXYLASE ALPHA SUBUNIT"/>
    <property type="match status" value="1"/>
</dbReference>
<name>A0A5N6L1U3_9ROSI</name>
<protein>
    <recommendedName>
        <fullName evidence="10">Fe2OG dioxygenase domain-containing protein</fullName>
    </recommendedName>
</protein>
<accession>A0A5N6L1U3</accession>
<evidence type="ECO:0000256" key="4">
    <source>
        <dbReference type="ARBA" id="ARBA00022964"/>
    </source>
</evidence>
<evidence type="ECO:0000313" key="11">
    <source>
        <dbReference type="EMBL" id="KAB8556590.1"/>
    </source>
</evidence>
<dbReference type="PROSITE" id="PS51471">
    <property type="entry name" value="FE2OG_OXY"/>
    <property type="match status" value="1"/>
</dbReference>
<dbReference type="InterPro" id="IPR005123">
    <property type="entry name" value="Oxoglu/Fe-dep_dioxygenase_dom"/>
</dbReference>
<evidence type="ECO:0000256" key="9">
    <source>
        <dbReference type="SAM" id="MobiDB-lite"/>
    </source>
</evidence>
<feature type="compositionally biased region" description="Basic residues" evidence="9">
    <location>
        <begin position="1"/>
        <end position="12"/>
    </location>
</feature>